<evidence type="ECO:0000256" key="9">
    <source>
        <dbReference type="PIRNR" id="PIRNR000124"/>
    </source>
</evidence>
<dbReference type="Pfam" id="PF00984">
    <property type="entry name" value="UDPG_MGDP_dh"/>
    <property type="match status" value="1"/>
</dbReference>
<dbReference type="Pfam" id="PF03720">
    <property type="entry name" value="UDPG_MGDP_dh_C"/>
    <property type="match status" value="1"/>
</dbReference>
<gene>
    <name evidence="14" type="ORF">RGQ30_09780</name>
</gene>
<dbReference type="RefSeq" id="WP_130558810.1">
    <property type="nucleotide sequence ID" value="NZ_AP028947.1"/>
</dbReference>
<dbReference type="PANTHER" id="PTHR43750:SF3">
    <property type="entry name" value="UDP-GLUCOSE 6-DEHYDROGENASE TUAD"/>
    <property type="match status" value="1"/>
</dbReference>
<feature type="binding site" evidence="11">
    <location>
        <position position="331"/>
    </location>
    <ligand>
        <name>substrate</name>
    </ligand>
</feature>
<dbReference type="PIRSF" id="PIRSF000124">
    <property type="entry name" value="UDPglc_GDPman_dh"/>
    <property type="match status" value="1"/>
</dbReference>
<keyword evidence="15" id="KW-1185">Reference proteome</keyword>
<dbReference type="SUPFAM" id="SSF48179">
    <property type="entry name" value="6-phosphogluconate dehydrogenase C-terminal domain-like"/>
    <property type="match status" value="1"/>
</dbReference>
<feature type="binding site" evidence="12">
    <location>
        <position position="273"/>
    </location>
    <ligand>
        <name>NAD(+)</name>
        <dbReference type="ChEBI" id="CHEBI:57540"/>
    </ligand>
</feature>
<evidence type="ECO:0000259" key="13">
    <source>
        <dbReference type="SMART" id="SM00984"/>
    </source>
</evidence>
<dbReference type="InterPro" id="IPR014027">
    <property type="entry name" value="UDP-Glc/GDP-Man_DH_C"/>
</dbReference>
<dbReference type="Proteomes" id="UP001329151">
    <property type="component" value="Chromosome"/>
</dbReference>
<dbReference type="InterPro" id="IPR014026">
    <property type="entry name" value="UDP-Glc/GDP-Man_DH_dimer"/>
</dbReference>
<comment type="similarity">
    <text evidence="2 9">Belongs to the UDP-glucose/GDP-mannose dehydrogenase family.</text>
</comment>
<dbReference type="EMBL" id="AP028947">
    <property type="protein sequence ID" value="BET25477.1"/>
    <property type="molecule type" value="Genomic_DNA"/>
</dbReference>
<dbReference type="PIRSF" id="PIRSF500134">
    <property type="entry name" value="UDPglc_DH_bac"/>
    <property type="match status" value="1"/>
</dbReference>
<protein>
    <recommendedName>
        <fullName evidence="4 9">UDP-glucose 6-dehydrogenase</fullName>
        <ecNumber evidence="3 9">1.1.1.22</ecNumber>
    </recommendedName>
</protein>
<dbReference type="SUPFAM" id="SSF52413">
    <property type="entry name" value="UDP-glucose/GDP-mannose dehydrogenase C-terminal domain"/>
    <property type="match status" value="1"/>
</dbReference>
<dbReference type="InterPro" id="IPR001732">
    <property type="entry name" value="UDP-Glc/GDP-Man_DH_N"/>
</dbReference>
<evidence type="ECO:0000256" key="5">
    <source>
        <dbReference type="ARBA" id="ARBA00023002"/>
    </source>
</evidence>
<dbReference type="InterPro" id="IPR028357">
    <property type="entry name" value="UDPglc_DH_bac"/>
</dbReference>
<dbReference type="Gene3D" id="1.20.5.100">
    <property type="entry name" value="Cytochrome c1, transmembrane anchor, C-terminal"/>
    <property type="match status" value="1"/>
</dbReference>
<organism evidence="14 15">
    <name type="scientific">Limnobacter thiooxidans</name>
    <dbReference type="NCBI Taxonomy" id="131080"/>
    <lineage>
        <taxon>Bacteria</taxon>
        <taxon>Pseudomonadati</taxon>
        <taxon>Pseudomonadota</taxon>
        <taxon>Betaproteobacteria</taxon>
        <taxon>Burkholderiales</taxon>
        <taxon>Burkholderiaceae</taxon>
        <taxon>Limnobacter</taxon>
    </lineage>
</organism>
<dbReference type="PROSITE" id="PS51257">
    <property type="entry name" value="PROKAR_LIPOPROTEIN"/>
    <property type="match status" value="1"/>
</dbReference>
<dbReference type="EC" id="1.1.1.22" evidence="3 9"/>
<feature type="binding site" evidence="11">
    <location>
        <position position="214"/>
    </location>
    <ligand>
        <name>substrate</name>
    </ligand>
</feature>
<dbReference type="InterPro" id="IPR036291">
    <property type="entry name" value="NAD(P)-bd_dom_sf"/>
</dbReference>
<evidence type="ECO:0000256" key="8">
    <source>
        <dbReference type="ARBA" id="ARBA00053241"/>
    </source>
</evidence>
<feature type="binding site" evidence="11">
    <location>
        <begin position="155"/>
        <end position="158"/>
    </location>
    <ligand>
        <name>substrate</name>
    </ligand>
</feature>
<dbReference type="GO" id="GO:0003979">
    <property type="term" value="F:UDP-glucose 6-dehydrogenase activity"/>
    <property type="evidence" value="ECO:0007669"/>
    <property type="project" value="UniProtKB-EC"/>
</dbReference>
<dbReference type="Pfam" id="PF03721">
    <property type="entry name" value="UDPG_MGDP_dh_N"/>
    <property type="match status" value="1"/>
</dbReference>
<dbReference type="InterPro" id="IPR036220">
    <property type="entry name" value="UDP-Glc/GDP-Man_DH_C_sf"/>
</dbReference>
<dbReference type="PANTHER" id="PTHR43750">
    <property type="entry name" value="UDP-GLUCOSE 6-DEHYDROGENASE TUAD"/>
    <property type="match status" value="1"/>
</dbReference>
<dbReference type="GO" id="GO:0051287">
    <property type="term" value="F:NAD binding"/>
    <property type="evidence" value="ECO:0007669"/>
    <property type="project" value="InterPro"/>
</dbReference>
<proteinExistence type="inferred from homology"/>
<evidence type="ECO:0000313" key="15">
    <source>
        <dbReference type="Proteomes" id="UP001329151"/>
    </source>
</evidence>
<reference evidence="14 15" key="1">
    <citation type="submission" date="2023-10" db="EMBL/GenBank/DDBJ databases">
        <title>Complete Genome Sequence of Limnobacter thiooxidans CS-K2T, Isolated from freshwater lake sediments in Bavaria, Germany.</title>
        <authorList>
            <person name="Naruki M."/>
            <person name="Watanabe A."/>
            <person name="Warashina T."/>
            <person name="Morita T."/>
            <person name="Arakawa K."/>
        </authorList>
    </citation>
    <scope>NUCLEOTIDE SEQUENCE [LARGE SCALE GENOMIC DNA]</scope>
    <source>
        <strain evidence="14 15">CS-K2</strain>
    </source>
</reference>
<dbReference type="GO" id="GO:0000271">
    <property type="term" value="P:polysaccharide biosynthetic process"/>
    <property type="evidence" value="ECO:0007669"/>
    <property type="project" value="InterPro"/>
</dbReference>
<evidence type="ECO:0000256" key="1">
    <source>
        <dbReference type="ARBA" id="ARBA00004701"/>
    </source>
</evidence>
<comment type="function">
    <text evidence="8">Catalyzes the conversion of UDP-glucose into UDP-glucuronate, one of the precursors of teichuronic acid.</text>
</comment>
<feature type="binding site" evidence="12">
    <location>
        <position position="86"/>
    </location>
    <ligand>
        <name>NAD(+)</name>
        <dbReference type="ChEBI" id="CHEBI:57540"/>
    </ligand>
</feature>
<feature type="active site" description="Nucleophile" evidence="10">
    <location>
        <position position="270"/>
    </location>
</feature>
<comment type="pathway">
    <text evidence="1">Nucleotide-sugar biosynthesis; UDP-alpha-D-glucuronate biosynthesis; UDP-alpha-D-glucuronate from UDP-alpha-D-glucose: step 1/1.</text>
</comment>
<feature type="binding site" evidence="12">
    <location>
        <position position="35"/>
    </location>
    <ligand>
        <name>NAD(+)</name>
        <dbReference type="ChEBI" id="CHEBI:57540"/>
    </ligand>
</feature>
<evidence type="ECO:0000256" key="12">
    <source>
        <dbReference type="PIRSR" id="PIRSR500134-3"/>
    </source>
</evidence>
<feature type="binding site" evidence="12">
    <location>
        <position position="30"/>
    </location>
    <ligand>
        <name>NAD(+)</name>
        <dbReference type="ChEBI" id="CHEBI:57540"/>
    </ligand>
</feature>
<evidence type="ECO:0000256" key="6">
    <source>
        <dbReference type="ARBA" id="ARBA00023027"/>
    </source>
</evidence>
<dbReference type="NCBIfam" id="TIGR03026">
    <property type="entry name" value="NDP-sugDHase"/>
    <property type="match status" value="1"/>
</dbReference>
<feature type="domain" description="UDP-glucose/GDP-mannose dehydrogenase C-terminal" evidence="13">
    <location>
        <begin position="324"/>
        <end position="439"/>
    </location>
</feature>
<feature type="binding site" evidence="12">
    <location>
        <position position="158"/>
    </location>
    <ligand>
        <name>NAD(+)</name>
        <dbReference type="ChEBI" id="CHEBI:57540"/>
    </ligand>
</feature>
<dbReference type="SUPFAM" id="SSF51735">
    <property type="entry name" value="NAD(P)-binding Rossmann-fold domains"/>
    <property type="match status" value="1"/>
</dbReference>
<dbReference type="SMART" id="SM00984">
    <property type="entry name" value="UDPG_MGDP_dh_C"/>
    <property type="match status" value="1"/>
</dbReference>
<keyword evidence="5 9" id="KW-0560">Oxidoreductase</keyword>
<dbReference type="InterPro" id="IPR017476">
    <property type="entry name" value="UDP-Glc/GDP-Man"/>
</dbReference>
<evidence type="ECO:0000256" key="4">
    <source>
        <dbReference type="ARBA" id="ARBA00015132"/>
    </source>
</evidence>
<accession>A0AA86JJB8</accession>
<sequence>MRVSIIGSGYVGLVSAACLAEVGNKVLCCDIDTAKIDQLKSGSSPIYEPGLDELLERNQREQRLDFSACIEDAVNHAELIFICVGTPPKEDGSADLQHVVRVAQQIAEHMNGFKVIINKSTVPVGTGERVAEEVRRVLIQRNALHPFTVVSNPEFLKEGAAIDDFLRPDRIVLGTDHTPAGQRALRMMKALYAPFQRHHERLICMDVRSAELTKYAANAMLATRISFMNELANLAEKIGADIEQVRAGIGSDPRIGFSFLYAGCGYGGSCFPKDVRALIQTGVDAGENLSILRAVNNSNQRQKRVLVEKIIQRFGEDLSNMTFAMWGLAFKPETDDMREASSRTIAAELVLRGATVQAFDPIANETARRAMDEDLTNFRQDGPLLGHFEIVKTQEDTLINADALIVCTEWRMFKSPDFLMLSRTLREKAVFDGRNLYDPALLADYGLIYEGVGRRAEPADQGIPVEQMRLAS</sequence>
<feature type="binding site" evidence="11">
    <location>
        <position position="267"/>
    </location>
    <ligand>
        <name>substrate</name>
    </ligand>
</feature>
<evidence type="ECO:0000313" key="14">
    <source>
        <dbReference type="EMBL" id="BET25477.1"/>
    </source>
</evidence>
<evidence type="ECO:0000256" key="11">
    <source>
        <dbReference type="PIRSR" id="PIRSR500134-2"/>
    </source>
</evidence>
<dbReference type="AlphaFoldDB" id="A0AA86JJB8"/>
<dbReference type="FunFam" id="1.20.5.100:FF:000001">
    <property type="entry name" value="UDP-glucose 6-dehydrogenase"/>
    <property type="match status" value="1"/>
</dbReference>
<dbReference type="InterPro" id="IPR008927">
    <property type="entry name" value="6-PGluconate_DH-like_C_sf"/>
</dbReference>
<comment type="catalytic activity">
    <reaction evidence="7 9">
        <text>UDP-alpha-D-glucose + 2 NAD(+) + H2O = UDP-alpha-D-glucuronate + 2 NADH + 3 H(+)</text>
        <dbReference type="Rhea" id="RHEA:23596"/>
        <dbReference type="ChEBI" id="CHEBI:15377"/>
        <dbReference type="ChEBI" id="CHEBI:15378"/>
        <dbReference type="ChEBI" id="CHEBI:57540"/>
        <dbReference type="ChEBI" id="CHEBI:57945"/>
        <dbReference type="ChEBI" id="CHEBI:58052"/>
        <dbReference type="ChEBI" id="CHEBI:58885"/>
        <dbReference type="EC" id="1.1.1.22"/>
    </reaction>
</comment>
<dbReference type="Gene3D" id="3.40.50.720">
    <property type="entry name" value="NAD(P)-binding Rossmann-like Domain"/>
    <property type="match status" value="2"/>
</dbReference>
<feature type="binding site" evidence="12">
    <location>
        <position position="121"/>
    </location>
    <ligand>
        <name>NAD(+)</name>
        <dbReference type="ChEBI" id="CHEBI:57540"/>
    </ligand>
</feature>
<evidence type="ECO:0000256" key="10">
    <source>
        <dbReference type="PIRSR" id="PIRSR500134-1"/>
    </source>
</evidence>
<evidence type="ECO:0000256" key="7">
    <source>
        <dbReference type="ARBA" id="ARBA00047473"/>
    </source>
</evidence>
<keyword evidence="6 9" id="KW-0520">NAD</keyword>
<evidence type="ECO:0000256" key="3">
    <source>
        <dbReference type="ARBA" id="ARBA00012954"/>
    </source>
</evidence>
<evidence type="ECO:0000256" key="2">
    <source>
        <dbReference type="ARBA" id="ARBA00006601"/>
    </source>
</evidence>
<dbReference type="KEGG" id="lto:RGQ30_09780"/>
<name>A0AA86JJB8_9BURK</name>
<feature type="binding site" evidence="12">
    <location>
        <position position="338"/>
    </location>
    <ligand>
        <name>NAD(+)</name>
        <dbReference type="ChEBI" id="CHEBI:57540"/>
    </ligand>
</feature>
<feature type="binding site" evidence="11">
    <location>
        <begin position="259"/>
        <end position="263"/>
    </location>
    <ligand>
        <name>substrate</name>
    </ligand>
</feature>